<dbReference type="OrthoDB" id="9914146at2"/>
<evidence type="ECO:0008006" key="5">
    <source>
        <dbReference type="Google" id="ProtNLM"/>
    </source>
</evidence>
<feature type="coiled-coil region" evidence="1">
    <location>
        <begin position="85"/>
        <end position="134"/>
    </location>
</feature>
<dbReference type="Proteomes" id="UP000007013">
    <property type="component" value="Chromosome"/>
</dbReference>
<reference evidence="3 4" key="1">
    <citation type="journal article" date="2011" name="J. Bacteriol.">
        <title>Genome sequence of the verrucomicrobium Opitutus terrae PB90-1, an abundant inhabitant of rice paddy soil ecosystems.</title>
        <authorList>
            <person name="van Passel M.W."/>
            <person name="Kant R."/>
            <person name="Palva A."/>
            <person name="Copeland A."/>
            <person name="Lucas S."/>
            <person name="Lapidus A."/>
            <person name="Glavina del Rio T."/>
            <person name="Pitluck S."/>
            <person name="Goltsman E."/>
            <person name="Clum A."/>
            <person name="Sun H."/>
            <person name="Schmutz J."/>
            <person name="Larimer F.W."/>
            <person name="Land M.L."/>
            <person name="Hauser L."/>
            <person name="Kyrpides N."/>
            <person name="Mikhailova N."/>
            <person name="Richardson P.P."/>
            <person name="Janssen P.H."/>
            <person name="de Vos W.M."/>
            <person name="Smidt H."/>
        </authorList>
    </citation>
    <scope>NUCLEOTIDE SEQUENCE [LARGE SCALE GENOMIC DNA]</scope>
    <source>
        <strain evidence="4">DSM 11246 / JCM 15787 / PB90-1</strain>
    </source>
</reference>
<keyword evidence="4" id="KW-1185">Reference proteome</keyword>
<keyword evidence="2" id="KW-0732">Signal</keyword>
<dbReference type="EMBL" id="CP001032">
    <property type="protein sequence ID" value="ACB75097.1"/>
    <property type="molecule type" value="Genomic_DNA"/>
</dbReference>
<feature type="signal peptide" evidence="2">
    <location>
        <begin position="1"/>
        <end position="26"/>
    </location>
</feature>
<accession>B1ZWY6</accession>
<dbReference type="HOGENOM" id="CLU_1625403_0_0_0"/>
<dbReference type="RefSeq" id="WP_012374634.1">
    <property type="nucleotide sequence ID" value="NC_010571.1"/>
</dbReference>
<gene>
    <name evidence="3" type="ordered locus">Oter_1813</name>
</gene>
<organism evidence="3 4">
    <name type="scientific">Opitutus terrae (strain DSM 11246 / JCM 15787 / PB90-1)</name>
    <dbReference type="NCBI Taxonomy" id="452637"/>
    <lineage>
        <taxon>Bacteria</taxon>
        <taxon>Pseudomonadati</taxon>
        <taxon>Verrucomicrobiota</taxon>
        <taxon>Opitutia</taxon>
        <taxon>Opitutales</taxon>
        <taxon>Opitutaceae</taxon>
        <taxon>Opitutus</taxon>
    </lineage>
</organism>
<dbReference type="AlphaFoldDB" id="B1ZWY6"/>
<evidence type="ECO:0000256" key="2">
    <source>
        <dbReference type="SAM" id="SignalP"/>
    </source>
</evidence>
<protein>
    <recommendedName>
        <fullName evidence="5">Lipoprotein</fullName>
    </recommendedName>
</protein>
<evidence type="ECO:0000313" key="4">
    <source>
        <dbReference type="Proteomes" id="UP000007013"/>
    </source>
</evidence>
<evidence type="ECO:0000256" key="1">
    <source>
        <dbReference type="SAM" id="Coils"/>
    </source>
</evidence>
<keyword evidence="1" id="KW-0175">Coiled coil</keyword>
<sequence>MTLQTFFPRIAAATFVASALLFLASACSKQDRDTAGAKARDAYDRASEATKDAYADTKAAMGKAWDEMKAYTFEQRERFAASAKAMESNMEVQASRLRAEQAEAEASASRQAAMAELKNAQADYKQKVAALGDATAATWESAKQNVIVAWNRMEAAYHNARAK</sequence>
<name>B1ZWY6_OPITP</name>
<evidence type="ECO:0000313" key="3">
    <source>
        <dbReference type="EMBL" id="ACB75097.1"/>
    </source>
</evidence>
<dbReference type="KEGG" id="ote:Oter_1813"/>
<proteinExistence type="predicted"/>
<feature type="chain" id="PRO_5002774663" description="Lipoprotein" evidence="2">
    <location>
        <begin position="27"/>
        <end position="163"/>
    </location>
</feature>